<dbReference type="PANTHER" id="PTHR45714">
    <property type="entry name" value="HOMEOBOX-LEUCINE ZIPPER PROTEIN HAT14"/>
    <property type="match status" value="1"/>
</dbReference>
<dbReference type="PROSITE" id="PS50071">
    <property type="entry name" value="HOMEOBOX_2"/>
    <property type="match status" value="1"/>
</dbReference>
<evidence type="ECO:0000259" key="12">
    <source>
        <dbReference type="PROSITE" id="PS50071"/>
    </source>
</evidence>
<feature type="DNA-binding region" description="Homeobox" evidence="8">
    <location>
        <begin position="149"/>
        <end position="208"/>
    </location>
</feature>
<dbReference type="Pfam" id="PF02183">
    <property type="entry name" value="HALZ"/>
    <property type="match status" value="1"/>
</dbReference>
<dbReference type="Pfam" id="PF00046">
    <property type="entry name" value="Homeodomain"/>
    <property type="match status" value="1"/>
</dbReference>
<reference evidence="13" key="1">
    <citation type="journal article" date="2023" name="Science">
        <title>Elucidation of the pathway for biosynthesis of saponin adjuvants from the soapbark tree.</title>
        <authorList>
            <person name="Reed J."/>
            <person name="Orme A."/>
            <person name="El-Demerdash A."/>
            <person name="Owen C."/>
            <person name="Martin L.B.B."/>
            <person name="Misra R.C."/>
            <person name="Kikuchi S."/>
            <person name="Rejzek M."/>
            <person name="Martin A.C."/>
            <person name="Harkess A."/>
            <person name="Leebens-Mack J."/>
            <person name="Louveau T."/>
            <person name="Stephenson M.J."/>
            <person name="Osbourn A."/>
        </authorList>
    </citation>
    <scope>NUCLEOTIDE SEQUENCE</scope>
    <source>
        <strain evidence="13">S10</strain>
    </source>
</reference>
<evidence type="ECO:0000256" key="5">
    <source>
        <dbReference type="ARBA" id="ARBA00023155"/>
    </source>
</evidence>
<evidence type="ECO:0000256" key="10">
    <source>
        <dbReference type="SAM" id="Coils"/>
    </source>
</evidence>
<keyword evidence="3" id="KW-0805">Transcription regulation</keyword>
<dbReference type="InterPro" id="IPR003106">
    <property type="entry name" value="Leu_zip_homeo"/>
</dbReference>
<name>A0AAD7M0F8_QUISA</name>
<gene>
    <name evidence="13" type="ORF">O6P43_015942</name>
</gene>
<dbReference type="GO" id="GO:0000981">
    <property type="term" value="F:DNA-binding transcription factor activity, RNA polymerase II-specific"/>
    <property type="evidence" value="ECO:0007669"/>
    <property type="project" value="InterPro"/>
</dbReference>
<dbReference type="SMART" id="SM00389">
    <property type="entry name" value="HOX"/>
    <property type="match status" value="1"/>
</dbReference>
<comment type="subcellular location">
    <subcellularLocation>
        <location evidence="1 8 9">Nucleus</location>
    </subcellularLocation>
</comment>
<keyword evidence="5 8" id="KW-0371">Homeobox</keyword>
<evidence type="ECO:0000256" key="6">
    <source>
        <dbReference type="ARBA" id="ARBA00023163"/>
    </source>
</evidence>
<evidence type="ECO:0000256" key="11">
    <source>
        <dbReference type="SAM" id="MobiDB-lite"/>
    </source>
</evidence>
<dbReference type="InterPro" id="IPR050762">
    <property type="entry name" value="HD-ZIP_Homeobox_LZ_Class_II"/>
</dbReference>
<feature type="region of interest" description="Disordered" evidence="11">
    <location>
        <begin position="90"/>
        <end position="120"/>
    </location>
</feature>
<feature type="coiled-coil region" evidence="10">
    <location>
        <begin position="206"/>
        <end position="240"/>
    </location>
</feature>
<dbReference type="Proteomes" id="UP001163823">
    <property type="component" value="Chromosome 6"/>
</dbReference>
<dbReference type="AlphaFoldDB" id="A0AAD7M0F8"/>
<keyword evidence="4 8" id="KW-0238">DNA-binding</keyword>
<keyword evidence="7 8" id="KW-0539">Nucleus</keyword>
<dbReference type="InterPro" id="IPR001356">
    <property type="entry name" value="HD"/>
</dbReference>
<evidence type="ECO:0000313" key="13">
    <source>
        <dbReference type="EMBL" id="KAJ7966475.1"/>
    </source>
</evidence>
<keyword evidence="10" id="KW-0175">Coiled coil</keyword>
<dbReference type="InterPro" id="IPR009057">
    <property type="entry name" value="Homeodomain-like_sf"/>
</dbReference>
<dbReference type="PROSITE" id="PS00027">
    <property type="entry name" value="HOMEOBOX_1"/>
    <property type="match status" value="1"/>
</dbReference>
<feature type="domain" description="Homeobox" evidence="12">
    <location>
        <begin position="147"/>
        <end position="207"/>
    </location>
</feature>
<evidence type="ECO:0000256" key="8">
    <source>
        <dbReference type="PROSITE-ProRule" id="PRU00108"/>
    </source>
</evidence>
<feature type="compositionally biased region" description="Low complexity" evidence="11">
    <location>
        <begin position="97"/>
        <end position="111"/>
    </location>
</feature>
<evidence type="ECO:0000256" key="9">
    <source>
        <dbReference type="RuleBase" id="RU000682"/>
    </source>
</evidence>
<proteinExistence type="inferred from homology"/>
<dbReference type="PANTHER" id="PTHR45714:SF24">
    <property type="entry name" value="HOMEOBOX DOMAIN-CONTAINING PROTEIN"/>
    <property type="match status" value="1"/>
</dbReference>
<dbReference type="SUPFAM" id="SSF46689">
    <property type="entry name" value="Homeodomain-like"/>
    <property type="match status" value="1"/>
</dbReference>
<evidence type="ECO:0000256" key="3">
    <source>
        <dbReference type="ARBA" id="ARBA00023015"/>
    </source>
</evidence>
<dbReference type="InterPro" id="IPR017970">
    <property type="entry name" value="Homeobox_CS"/>
</dbReference>
<evidence type="ECO:0000256" key="1">
    <source>
        <dbReference type="ARBA" id="ARBA00004123"/>
    </source>
</evidence>
<dbReference type="Gene3D" id="1.10.10.60">
    <property type="entry name" value="Homeodomain-like"/>
    <property type="match status" value="1"/>
</dbReference>
<dbReference type="KEGG" id="qsa:O6P43_015942"/>
<dbReference type="GO" id="GO:0043565">
    <property type="term" value="F:sequence-specific DNA binding"/>
    <property type="evidence" value="ECO:0007669"/>
    <property type="project" value="InterPro"/>
</dbReference>
<dbReference type="EMBL" id="JARAOO010000006">
    <property type="protein sequence ID" value="KAJ7966475.1"/>
    <property type="molecule type" value="Genomic_DNA"/>
</dbReference>
<protein>
    <submittedName>
        <fullName evidence="13">Homeobox-leucine zipper protein family</fullName>
    </submittedName>
</protein>
<evidence type="ECO:0000256" key="7">
    <source>
        <dbReference type="ARBA" id="ARBA00023242"/>
    </source>
</evidence>
<comment type="similarity">
    <text evidence="2">Belongs to the HD-ZIP homeobox family. Class II subfamily.</text>
</comment>
<evidence type="ECO:0000256" key="4">
    <source>
        <dbReference type="ARBA" id="ARBA00023125"/>
    </source>
</evidence>
<dbReference type="CDD" id="cd00086">
    <property type="entry name" value="homeodomain"/>
    <property type="match status" value="1"/>
</dbReference>
<comment type="caution">
    <text evidence="13">The sequence shown here is derived from an EMBL/GenBank/DDBJ whole genome shotgun (WGS) entry which is preliminary data.</text>
</comment>
<evidence type="ECO:0000256" key="2">
    <source>
        <dbReference type="ARBA" id="ARBA00006074"/>
    </source>
</evidence>
<keyword evidence="6" id="KW-0804">Transcription</keyword>
<evidence type="ECO:0000313" key="14">
    <source>
        <dbReference type="Proteomes" id="UP001163823"/>
    </source>
</evidence>
<keyword evidence="14" id="KW-1185">Reference proteome</keyword>
<dbReference type="SMART" id="SM00340">
    <property type="entry name" value="HALZ"/>
    <property type="match status" value="1"/>
</dbReference>
<sequence>MGTLAHVCNPGLGLDLGLGIHDHHHNQPNNFLMKIKTDHDHHDHQGKEIKNKVDDPFKYGLLDPSDLTLGPSAEAYQVTATKIAAVESGDLRRQDSSSRSAVSSLFSNSSSIKRDRESAGHEEYLELEKLASSRININSDHEDEDGSPSNRKKLRLTKEQAAILEDNFKEHTTLNPKQKQELARKLNLRGRQVEVWFQNRRARTKLKQTEVDYELLKKCCETLTEENKKLHKELQELKSLRMGATGPFYMQVPAATLTMCPFCQRNGSGTAGDGSSSSIGLKAHSRYFLIKNNPYTH</sequence>
<organism evidence="13 14">
    <name type="scientific">Quillaja saponaria</name>
    <name type="common">Soap bark tree</name>
    <dbReference type="NCBI Taxonomy" id="32244"/>
    <lineage>
        <taxon>Eukaryota</taxon>
        <taxon>Viridiplantae</taxon>
        <taxon>Streptophyta</taxon>
        <taxon>Embryophyta</taxon>
        <taxon>Tracheophyta</taxon>
        <taxon>Spermatophyta</taxon>
        <taxon>Magnoliopsida</taxon>
        <taxon>eudicotyledons</taxon>
        <taxon>Gunneridae</taxon>
        <taxon>Pentapetalae</taxon>
        <taxon>rosids</taxon>
        <taxon>fabids</taxon>
        <taxon>Fabales</taxon>
        <taxon>Quillajaceae</taxon>
        <taxon>Quillaja</taxon>
    </lineage>
</organism>
<accession>A0AAD7M0F8</accession>
<dbReference type="GO" id="GO:0005634">
    <property type="term" value="C:nucleus"/>
    <property type="evidence" value="ECO:0007669"/>
    <property type="project" value="UniProtKB-SubCell"/>
</dbReference>